<evidence type="ECO:0000313" key="8">
    <source>
        <dbReference type="EMBL" id="CBN79583.1"/>
    </source>
</evidence>
<dbReference type="Pfam" id="PF20173">
    <property type="entry name" value="ZnF_RZ-type"/>
    <property type="match status" value="1"/>
</dbReference>
<proteinExistence type="predicted"/>
<protein>
    <recommendedName>
        <fullName evidence="7">RZ-type domain-containing protein</fullName>
    </recommendedName>
</protein>
<reference evidence="8 9" key="1">
    <citation type="journal article" date="2010" name="Nature">
        <title>The Ectocarpus genome and the independent evolution of multicellularity in brown algae.</title>
        <authorList>
            <person name="Cock J.M."/>
            <person name="Sterck L."/>
            <person name="Rouze P."/>
            <person name="Scornet D."/>
            <person name="Allen A.E."/>
            <person name="Amoutzias G."/>
            <person name="Anthouard V."/>
            <person name="Artiguenave F."/>
            <person name="Aury J.M."/>
            <person name="Badger J.H."/>
            <person name="Beszteri B."/>
            <person name="Billiau K."/>
            <person name="Bonnet E."/>
            <person name="Bothwell J.H."/>
            <person name="Bowler C."/>
            <person name="Boyen C."/>
            <person name="Brownlee C."/>
            <person name="Carrano C.J."/>
            <person name="Charrier B."/>
            <person name="Cho G.Y."/>
            <person name="Coelho S.M."/>
            <person name="Collen J."/>
            <person name="Corre E."/>
            <person name="Da Silva C."/>
            <person name="Delage L."/>
            <person name="Delaroque N."/>
            <person name="Dittami S.M."/>
            <person name="Doulbeau S."/>
            <person name="Elias M."/>
            <person name="Farnham G."/>
            <person name="Gachon C.M."/>
            <person name="Gschloessl B."/>
            <person name="Heesch S."/>
            <person name="Jabbari K."/>
            <person name="Jubin C."/>
            <person name="Kawai H."/>
            <person name="Kimura K."/>
            <person name="Kloareg B."/>
            <person name="Kupper F.C."/>
            <person name="Lang D."/>
            <person name="Le Bail A."/>
            <person name="Leblanc C."/>
            <person name="Lerouge P."/>
            <person name="Lohr M."/>
            <person name="Lopez P.J."/>
            <person name="Martens C."/>
            <person name="Maumus F."/>
            <person name="Michel G."/>
            <person name="Miranda-Saavedra D."/>
            <person name="Morales J."/>
            <person name="Moreau H."/>
            <person name="Motomura T."/>
            <person name="Nagasato C."/>
            <person name="Napoli C.A."/>
            <person name="Nelson D.R."/>
            <person name="Nyvall-Collen P."/>
            <person name="Peters A.F."/>
            <person name="Pommier C."/>
            <person name="Potin P."/>
            <person name="Poulain J."/>
            <person name="Quesneville H."/>
            <person name="Read B."/>
            <person name="Rensing S.A."/>
            <person name="Ritter A."/>
            <person name="Rousvoal S."/>
            <person name="Samanta M."/>
            <person name="Samson G."/>
            <person name="Schroeder D.C."/>
            <person name="Segurens B."/>
            <person name="Strittmatter M."/>
            <person name="Tonon T."/>
            <person name="Tregear J.W."/>
            <person name="Valentin K."/>
            <person name="von Dassow P."/>
            <person name="Yamagishi T."/>
            <person name="Van de Peer Y."/>
            <person name="Wincker P."/>
        </authorList>
    </citation>
    <scope>NUCLEOTIDE SEQUENCE [LARGE SCALE GENOMIC DNA]</scope>
    <source>
        <strain evidence="9">Ec32 / CCAP1310/4</strain>
    </source>
</reference>
<evidence type="ECO:0000256" key="3">
    <source>
        <dbReference type="ARBA" id="ARBA00022723"/>
    </source>
</evidence>
<gene>
    <name evidence="8" type="ORF">Esi_0011_0193</name>
</gene>
<evidence type="ECO:0000256" key="5">
    <source>
        <dbReference type="ARBA" id="ARBA00022833"/>
    </source>
</evidence>
<evidence type="ECO:0000256" key="2">
    <source>
        <dbReference type="ARBA" id="ARBA00022490"/>
    </source>
</evidence>
<accession>D8LCS0</accession>
<dbReference type="OrthoDB" id="2423195at2759"/>
<evidence type="ECO:0000256" key="1">
    <source>
        <dbReference type="ARBA" id="ARBA00004496"/>
    </source>
</evidence>
<feature type="domain" description="RZ-type" evidence="7">
    <location>
        <begin position="207"/>
        <end position="267"/>
    </location>
</feature>
<keyword evidence="2" id="KW-0963">Cytoplasm</keyword>
<dbReference type="STRING" id="2880.D8LCS0"/>
<keyword evidence="4" id="KW-0863">Zinc-finger</keyword>
<evidence type="ECO:0000256" key="6">
    <source>
        <dbReference type="ARBA" id="ARBA00022859"/>
    </source>
</evidence>
<sequence>MRAGASAHELATVSRLQPDHSVRVKAMTEIGRLRTLQLEACRLQLAKAVRSLHHTSTSLIQAMQRMPPAANTQQSQHARRAQAINRAKTLEATTTQKYGQGVSTLLDAVQEAVAARAMATGAAARMALVDLYLQGAQCVIVSQDLCLEVGVDTGPLTNIGRHMVQKGLNECRTVASISLGSVRQQHEEHVETSMKHLLRLDEVMRGISQKEVEIVMAVAADPGLSGGVTKYHKCPNGHVYGVGDCGMLNGRGVCPECGLAIGGPGYH</sequence>
<organism evidence="8 9">
    <name type="scientific">Ectocarpus siliculosus</name>
    <name type="common">Brown alga</name>
    <name type="synonym">Conferva siliculosa</name>
    <dbReference type="NCBI Taxonomy" id="2880"/>
    <lineage>
        <taxon>Eukaryota</taxon>
        <taxon>Sar</taxon>
        <taxon>Stramenopiles</taxon>
        <taxon>Ochrophyta</taxon>
        <taxon>PX clade</taxon>
        <taxon>Phaeophyceae</taxon>
        <taxon>Ectocarpales</taxon>
        <taxon>Ectocarpaceae</taxon>
        <taxon>Ectocarpus</taxon>
    </lineage>
</organism>
<comment type="subcellular location">
    <subcellularLocation>
        <location evidence="1">Cytoplasm</location>
    </subcellularLocation>
</comment>
<dbReference type="AlphaFoldDB" id="D8LCS0"/>
<keyword evidence="6" id="KW-0391">Immunity</keyword>
<dbReference type="EMBL" id="FN647789">
    <property type="protein sequence ID" value="CBN79583.1"/>
    <property type="molecule type" value="Genomic_DNA"/>
</dbReference>
<dbReference type="InterPro" id="IPR046439">
    <property type="entry name" value="ZF_RZ_dom"/>
</dbReference>
<dbReference type="PROSITE" id="PS51981">
    <property type="entry name" value="ZF_RZ"/>
    <property type="match status" value="1"/>
</dbReference>
<dbReference type="GO" id="GO:0005737">
    <property type="term" value="C:cytoplasm"/>
    <property type="evidence" value="ECO:0007669"/>
    <property type="project" value="UniProtKB-SubCell"/>
</dbReference>
<evidence type="ECO:0000313" key="9">
    <source>
        <dbReference type="Proteomes" id="UP000002630"/>
    </source>
</evidence>
<name>D8LCS0_ECTSI</name>
<keyword evidence="9" id="KW-1185">Reference proteome</keyword>
<evidence type="ECO:0000256" key="4">
    <source>
        <dbReference type="ARBA" id="ARBA00022771"/>
    </source>
</evidence>
<keyword evidence="5" id="KW-0862">Zinc</keyword>
<keyword evidence="3" id="KW-0479">Metal-binding</keyword>
<evidence type="ECO:0000259" key="7">
    <source>
        <dbReference type="PROSITE" id="PS51981"/>
    </source>
</evidence>
<dbReference type="Proteomes" id="UP000002630">
    <property type="component" value="Linkage Group LG09"/>
</dbReference>
<dbReference type="GO" id="GO:0008270">
    <property type="term" value="F:zinc ion binding"/>
    <property type="evidence" value="ECO:0007669"/>
    <property type="project" value="UniProtKB-KW"/>
</dbReference>
<dbReference type="InParanoid" id="D8LCS0"/>
<dbReference type="GO" id="GO:0002376">
    <property type="term" value="P:immune system process"/>
    <property type="evidence" value="ECO:0007669"/>
    <property type="project" value="UniProtKB-KW"/>
</dbReference>
<dbReference type="EMBL" id="FN649734">
    <property type="protein sequence ID" value="CBN79583.1"/>
    <property type="molecule type" value="Genomic_DNA"/>
</dbReference>